<dbReference type="GO" id="GO:0003677">
    <property type="term" value="F:DNA binding"/>
    <property type="evidence" value="ECO:0007669"/>
    <property type="project" value="UniProtKB-UniRule"/>
</dbReference>
<keyword evidence="6" id="KW-1185">Reference proteome</keyword>
<evidence type="ECO:0000256" key="2">
    <source>
        <dbReference type="PROSITE-ProRule" id="PRU00335"/>
    </source>
</evidence>
<evidence type="ECO:0000256" key="3">
    <source>
        <dbReference type="SAM" id="MobiDB-lite"/>
    </source>
</evidence>
<dbReference type="Proteomes" id="UP000664303">
    <property type="component" value="Unassembled WGS sequence"/>
</dbReference>
<organism evidence="5 6">
    <name type="scientific">Parahaliea mediterranea</name>
    <dbReference type="NCBI Taxonomy" id="651086"/>
    <lineage>
        <taxon>Bacteria</taxon>
        <taxon>Pseudomonadati</taxon>
        <taxon>Pseudomonadota</taxon>
        <taxon>Gammaproteobacteria</taxon>
        <taxon>Cellvibrionales</taxon>
        <taxon>Halieaceae</taxon>
        <taxon>Parahaliea</taxon>
    </lineage>
</organism>
<reference evidence="5" key="1">
    <citation type="submission" date="2021-02" db="EMBL/GenBank/DDBJ databases">
        <title>PHA producing bacteria isolated from coastal sediment in Guangdong, Shenzhen.</title>
        <authorList>
            <person name="Zheng W."/>
            <person name="Yu S."/>
            <person name="Huang Y."/>
        </authorList>
    </citation>
    <scope>NUCLEOTIDE SEQUENCE</scope>
    <source>
        <strain evidence="5">TN14-10</strain>
    </source>
</reference>
<proteinExistence type="predicted"/>
<accession>A0A939IKR6</accession>
<dbReference type="SUPFAM" id="SSF46689">
    <property type="entry name" value="Homeodomain-like"/>
    <property type="match status" value="1"/>
</dbReference>
<evidence type="ECO:0000256" key="1">
    <source>
        <dbReference type="ARBA" id="ARBA00023125"/>
    </source>
</evidence>
<dbReference type="Gene3D" id="1.10.357.10">
    <property type="entry name" value="Tetracycline Repressor, domain 2"/>
    <property type="match status" value="1"/>
</dbReference>
<comment type="caution">
    <text evidence="5">The sequence shown here is derived from an EMBL/GenBank/DDBJ whole genome shotgun (WGS) entry which is preliminary data.</text>
</comment>
<evidence type="ECO:0000313" key="6">
    <source>
        <dbReference type="Proteomes" id="UP000664303"/>
    </source>
</evidence>
<sequence>MQPLTNVNTREDRAPTIRRPTQKRGKERFEAILDATDRLLAGQEPSELSIYSIAKEAGVSAQSVYHFFPDTDCVFLALAERLNAVFIGSQEAPPEEAKRSWQTLLDYRFKAARDLYNETPAARKLLLGSGLSAALRARDMEFDRRFATRGAEELRNVFQLPEFPNLVNRLTELLAINDSIWALSVHRHGIITEELEEQARRARVAYARTFLPEYLDPKP</sequence>
<name>A0A939IKR6_9GAMM</name>
<gene>
    <name evidence="5" type="ORF">JYP50_20800</name>
</gene>
<feature type="DNA-binding region" description="H-T-H motif" evidence="2">
    <location>
        <begin position="49"/>
        <end position="68"/>
    </location>
</feature>
<dbReference type="InterPro" id="IPR009057">
    <property type="entry name" value="Homeodomain-like_sf"/>
</dbReference>
<dbReference type="EMBL" id="JAFKCZ010000022">
    <property type="protein sequence ID" value="MBN7799049.1"/>
    <property type="molecule type" value="Genomic_DNA"/>
</dbReference>
<dbReference type="Pfam" id="PF00440">
    <property type="entry name" value="TetR_N"/>
    <property type="match status" value="1"/>
</dbReference>
<dbReference type="PROSITE" id="PS50977">
    <property type="entry name" value="HTH_TETR_2"/>
    <property type="match status" value="1"/>
</dbReference>
<feature type="region of interest" description="Disordered" evidence="3">
    <location>
        <begin position="1"/>
        <end position="23"/>
    </location>
</feature>
<dbReference type="InterPro" id="IPR001647">
    <property type="entry name" value="HTH_TetR"/>
</dbReference>
<evidence type="ECO:0000313" key="5">
    <source>
        <dbReference type="EMBL" id="MBN7799049.1"/>
    </source>
</evidence>
<dbReference type="AlphaFoldDB" id="A0A939IKR6"/>
<keyword evidence="1 2" id="KW-0238">DNA-binding</keyword>
<evidence type="ECO:0000259" key="4">
    <source>
        <dbReference type="PROSITE" id="PS50977"/>
    </source>
</evidence>
<protein>
    <submittedName>
        <fullName evidence="5">TetR/AcrR family transcriptional regulator</fullName>
    </submittedName>
</protein>
<dbReference type="RefSeq" id="WP_206562494.1">
    <property type="nucleotide sequence ID" value="NZ_JAFKCZ010000022.1"/>
</dbReference>
<feature type="domain" description="HTH tetR-type" evidence="4">
    <location>
        <begin position="26"/>
        <end position="86"/>
    </location>
</feature>